<organism evidence="2 3">
    <name type="scientific">Mycena rosella</name>
    <name type="common">Pink bonnet</name>
    <name type="synonym">Agaricus rosellus</name>
    <dbReference type="NCBI Taxonomy" id="1033263"/>
    <lineage>
        <taxon>Eukaryota</taxon>
        <taxon>Fungi</taxon>
        <taxon>Dikarya</taxon>
        <taxon>Basidiomycota</taxon>
        <taxon>Agaricomycotina</taxon>
        <taxon>Agaricomycetes</taxon>
        <taxon>Agaricomycetidae</taxon>
        <taxon>Agaricales</taxon>
        <taxon>Marasmiineae</taxon>
        <taxon>Mycenaceae</taxon>
        <taxon>Mycena</taxon>
    </lineage>
</organism>
<name>A0AAD7CN70_MYCRO</name>
<feature type="region of interest" description="Disordered" evidence="1">
    <location>
        <begin position="179"/>
        <end position="209"/>
    </location>
</feature>
<evidence type="ECO:0000313" key="3">
    <source>
        <dbReference type="Proteomes" id="UP001221757"/>
    </source>
</evidence>
<evidence type="ECO:0000313" key="2">
    <source>
        <dbReference type="EMBL" id="KAJ7654368.1"/>
    </source>
</evidence>
<gene>
    <name evidence="2" type="ORF">B0H17DRAFT_1099867</name>
</gene>
<reference evidence="2" key="1">
    <citation type="submission" date="2023-03" db="EMBL/GenBank/DDBJ databases">
        <title>Massive genome expansion in bonnet fungi (Mycena s.s.) driven by repeated elements and novel gene families across ecological guilds.</title>
        <authorList>
            <consortium name="Lawrence Berkeley National Laboratory"/>
            <person name="Harder C.B."/>
            <person name="Miyauchi S."/>
            <person name="Viragh M."/>
            <person name="Kuo A."/>
            <person name="Thoen E."/>
            <person name="Andreopoulos B."/>
            <person name="Lu D."/>
            <person name="Skrede I."/>
            <person name="Drula E."/>
            <person name="Henrissat B."/>
            <person name="Morin E."/>
            <person name="Kohler A."/>
            <person name="Barry K."/>
            <person name="LaButti K."/>
            <person name="Morin E."/>
            <person name="Salamov A."/>
            <person name="Lipzen A."/>
            <person name="Mereny Z."/>
            <person name="Hegedus B."/>
            <person name="Baldrian P."/>
            <person name="Stursova M."/>
            <person name="Weitz H."/>
            <person name="Taylor A."/>
            <person name="Grigoriev I.V."/>
            <person name="Nagy L.G."/>
            <person name="Martin F."/>
            <person name="Kauserud H."/>
        </authorList>
    </citation>
    <scope>NUCLEOTIDE SEQUENCE</scope>
    <source>
        <strain evidence="2">CBHHK067</strain>
    </source>
</reference>
<dbReference type="AlphaFoldDB" id="A0AAD7CN70"/>
<proteinExistence type="predicted"/>
<dbReference type="EMBL" id="JARKIE010000321">
    <property type="protein sequence ID" value="KAJ7654368.1"/>
    <property type="molecule type" value="Genomic_DNA"/>
</dbReference>
<comment type="caution">
    <text evidence="2">The sequence shown here is derived from an EMBL/GenBank/DDBJ whole genome shotgun (WGS) entry which is preliminary data.</text>
</comment>
<keyword evidence="3" id="KW-1185">Reference proteome</keyword>
<sequence length="209" mass="23258">MPRLFQNPIPDIETLSLMFLGRTDPQADDVAPQQGVPLLNRATSKNLRISGSSAIGDYLIGTECPFNLSRVLDVVIYDSMTPSVAKAVECGRFTIRRLECFTYDLDFIQGLKLEHFPVLAHLVLLVPEYSLVRIIDGPSNASGNCIVIITVVIMTTDIENWDEEDEIERLDATLSSCSSMPDRYRTPFNPSSRNSARKDCSKSSPVSNR</sequence>
<evidence type="ECO:0000256" key="1">
    <source>
        <dbReference type="SAM" id="MobiDB-lite"/>
    </source>
</evidence>
<protein>
    <submittedName>
        <fullName evidence="2">Uncharacterized protein</fullName>
    </submittedName>
</protein>
<dbReference type="Proteomes" id="UP001221757">
    <property type="component" value="Unassembled WGS sequence"/>
</dbReference>
<accession>A0AAD7CN70</accession>